<evidence type="ECO:0000256" key="3">
    <source>
        <dbReference type="ARBA" id="ARBA00022475"/>
    </source>
</evidence>
<dbReference type="InterPro" id="IPR007353">
    <property type="entry name" value="DUF421"/>
</dbReference>
<gene>
    <name evidence="9" type="ORF">DXT99_03685</name>
</gene>
<keyword evidence="10" id="KW-1185">Reference proteome</keyword>
<evidence type="ECO:0000256" key="7">
    <source>
        <dbReference type="SAM" id="Phobius"/>
    </source>
</evidence>
<comment type="subcellular location">
    <subcellularLocation>
        <location evidence="1">Cell membrane</location>
        <topology evidence="1">Multi-pass membrane protein</topology>
    </subcellularLocation>
</comment>
<name>A0A3D8LG04_9BACT</name>
<keyword evidence="4 7" id="KW-0812">Transmembrane</keyword>
<dbReference type="GO" id="GO:0005886">
    <property type="term" value="C:plasma membrane"/>
    <property type="evidence" value="ECO:0007669"/>
    <property type="project" value="UniProtKB-SubCell"/>
</dbReference>
<dbReference type="PANTHER" id="PTHR34582:SF6">
    <property type="entry name" value="UPF0702 TRANSMEMBRANE PROTEIN YCAP"/>
    <property type="match status" value="1"/>
</dbReference>
<proteinExistence type="inferred from homology"/>
<evidence type="ECO:0000313" key="10">
    <source>
        <dbReference type="Proteomes" id="UP000256708"/>
    </source>
</evidence>
<feature type="transmembrane region" description="Helical" evidence="7">
    <location>
        <begin position="58"/>
        <end position="74"/>
    </location>
</feature>
<evidence type="ECO:0000256" key="2">
    <source>
        <dbReference type="ARBA" id="ARBA00006448"/>
    </source>
</evidence>
<protein>
    <submittedName>
        <fullName evidence="9">DUF421 domain-containing protein</fullName>
    </submittedName>
</protein>
<dbReference type="PANTHER" id="PTHR34582">
    <property type="entry name" value="UPF0702 TRANSMEMBRANE PROTEIN YCAP"/>
    <property type="match status" value="1"/>
</dbReference>
<dbReference type="OrthoDB" id="6538282at2"/>
<keyword evidence="3" id="KW-1003">Cell membrane</keyword>
<evidence type="ECO:0000313" key="9">
    <source>
        <dbReference type="EMBL" id="RDV16318.1"/>
    </source>
</evidence>
<evidence type="ECO:0000256" key="6">
    <source>
        <dbReference type="ARBA" id="ARBA00023136"/>
    </source>
</evidence>
<dbReference type="Proteomes" id="UP000256708">
    <property type="component" value="Unassembled WGS sequence"/>
</dbReference>
<reference evidence="10" key="1">
    <citation type="submission" date="2018-08" db="EMBL/GenBank/DDBJ databases">
        <authorList>
            <person name="Liu Z.-W."/>
            <person name="Du Z.-J."/>
        </authorList>
    </citation>
    <scope>NUCLEOTIDE SEQUENCE [LARGE SCALE GENOMIC DNA]</scope>
    <source>
        <strain evidence="10">H4X</strain>
    </source>
</reference>
<dbReference type="EMBL" id="QRGR01000004">
    <property type="protein sequence ID" value="RDV16318.1"/>
    <property type="molecule type" value="Genomic_DNA"/>
</dbReference>
<comment type="caution">
    <text evidence="9">The sequence shown here is derived from an EMBL/GenBank/DDBJ whole genome shotgun (WGS) entry which is preliminary data.</text>
</comment>
<dbReference type="AlphaFoldDB" id="A0A3D8LG04"/>
<keyword evidence="6 7" id="KW-0472">Membrane</keyword>
<accession>A0A3D8LG04</accession>
<feature type="transmembrane region" description="Helical" evidence="7">
    <location>
        <begin position="19"/>
        <end position="38"/>
    </location>
</feature>
<sequence>MGADDIAITDYMRIILGDVPWSFLIEVIIRITFIYLLLMVSMRFMGKRMASTLSNSELAALVSLAAAVGVPMLAPERGMLPALIIAVIVVSIQRIISYYSYKSSKFEFLALGDISVLVKDGRMLLDVMKLNRVSPERLLAELRSAGITNLGKVRRSYFEATGEFTNYLYENPIPGLNILPEWDESFRSEQQETVDTFACRNCGNTVENERDREWNCSNCGEKDWTNAIVS</sequence>
<organism evidence="9 10">
    <name type="scientific">Pontibacter diazotrophicus</name>
    <dbReference type="NCBI Taxonomy" id="1400979"/>
    <lineage>
        <taxon>Bacteria</taxon>
        <taxon>Pseudomonadati</taxon>
        <taxon>Bacteroidota</taxon>
        <taxon>Cytophagia</taxon>
        <taxon>Cytophagales</taxon>
        <taxon>Hymenobacteraceae</taxon>
        <taxon>Pontibacter</taxon>
    </lineage>
</organism>
<evidence type="ECO:0000256" key="4">
    <source>
        <dbReference type="ARBA" id="ARBA00022692"/>
    </source>
</evidence>
<evidence type="ECO:0000259" key="8">
    <source>
        <dbReference type="Pfam" id="PF04239"/>
    </source>
</evidence>
<evidence type="ECO:0000256" key="5">
    <source>
        <dbReference type="ARBA" id="ARBA00022989"/>
    </source>
</evidence>
<keyword evidence="5 7" id="KW-1133">Transmembrane helix</keyword>
<comment type="similarity">
    <text evidence="2">Belongs to the UPF0702 family.</text>
</comment>
<feature type="domain" description="YetF C-terminal" evidence="8">
    <location>
        <begin position="102"/>
        <end position="171"/>
    </location>
</feature>
<feature type="transmembrane region" description="Helical" evidence="7">
    <location>
        <begin position="80"/>
        <end position="101"/>
    </location>
</feature>
<dbReference type="Pfam" id="PF04239">
    <property type="entry name" value="DUF421"/>
    <property type="match status" value="1"/>
</dbReference>
<dbReference type="Gene3D" id="3.30.240.20">
    <property type="entry name" value="bsu07140 like domains"/>
    <property type="match status" value="1"/>
</dbReference>
<dbReference type="InterPro" id="IPR023090">
    <property type="entry name" value="UPF0702_alpha/beta_dom_sf"/>
</dbReference>
<evidence type="ECO:0000256" key="1">
    <source>
        <dbReference type="ARBA" id="ARBA00004651"/>
    </source>
</evidence>